<dbReference type="AlphaFoldDB" id="A0A7S3Q2J9"/>
<reference evidence="3" key="1">
    <citation type="submission" date="2021-01" db="EMBL/GenBank/DDBJ databases">
        <authorList>
            <person name="Corre E."/>
            <person name="Pelletier E."/>
            <person name="Niang G."/>
            <person name="Scheremetjew M."/>
            <person name="Finn R."/>
            <person name="Kale V."/>
            <person name="Holt S."/>
            <person name="Cochrane G."/>
            <person name="Meng A."/>
            <person name="Brown T."/>
            <person name="Cohen L."/>
        </authorList>
    </citation>
    <scope>NUCLEOTIDE SEQUENCE</scope>
    <source>
        <strain evidence="3">MM31A-1</strain>
    </source>
</reference>
<evidence type="ECO:0000256" key="1">
    <source>
        <dbReference type="SAM" id="MobiDB-lite"/>
    </source>
</evidence>
<organism evidence="3">
    <name type="scientific">Chaetoceros debilis</name>
    <dbReference type="NCBI Taxonomy" id="122233"/>
    <lineage>
        <taxon>Eukaryota</taxon>
        <taxon>Sar</taxon>
        <taxon>Stramenopiles</taxon>
        <taxon>Ochrophyta</taxon>
        <taxon>Bacillariophyta</taxon>
        <taxon>Coscinodiscophyceae</taxon>
        <taxon>Chaetocerotophycidae</taxon>
        <taxon>Chaetocerotales</taxon>
        <taxon>Chaetocerotaceae</taxon>
        <taxon>Chaetoceros</taxon>
    </lineage>
</organism>
<evidence type="ECO:0000256" key="2">
    <source>
        <dbReference type="SAM" id="Phobius"/>
    </source>
</evidence>
<protein>
    <submittedName>
        <fullName evidence="3">Uncharacterized protein</fullName>
    </submittedName>
</protein>
<name>A0A7S3Q2J9_9STRA</name>
<accession>A0A7S3Q2J9</accession>
<proteinExistence type="predicted"/>
<gene>
    <name evidence="3" type="ORF">CDEB00056_LOCUS8301</name>
</gene>
<evidence type="ECO:0000313" key="3">
    <source>
        <dbReference type="EMBL" id="CAE0463460.1"/>
    </source>
</evidence>
<feature type="region of interest" description="Disordered" evidence="1">
    <location>
        <begin position="186"/>
        <end position="216"/>
    </location>
</feature>
<sequence>MAPDTSPSDTVRKDHPPDSIGNTSSVRSIVGDSINKVTNLINENIILARYATITSVVLLTSFGMIKSPLFFRYKRVCDIPSYQFLNRKNIHGRIVGTLNTGEGGPIICFVRHLSPVGRLVPRSYSKGKNSTDAKDLLKVEIAGVIAPPFYYAGPGKEGPNDFLKRLASNHQAVKCTLLSRKISKPLNNTRDSTATSNSSRYSSDDRSSQYRPNDESGAEIDWRSFEDEQIAVCKVQWKPATSILRKDLASSLINYGRASAGTGVYVEHKSMIATDGSKKLQDIEGDVRYLEQLGKNEYESVKNSAGMWNAQNVRDSRPDLVKEAEFDAQASWYSKLWRKIRKGD</sequence>
<feature type="compositionally biased region" description="Low complexity" evidence="1">
    <location>
        <begin position="191"/>
        <end position="201"/>
    </location>
</feature>
<feature type="region of interest" description="Disordered" evidence="1">
    <location>
        <begin position="1"/>
        <end position="24"/>
    </location>
</feature>
<keyword evidence="2" id="KW-1133">Transmembrane helix</keyword>
<dbReference type="EMBL" id="HBIO01010715">
    <property type="protein sequence ID" value="CAE0463460.1"/>
    <property type="molecule type" value="Transcribed_RNA"/>
</dbReference>
<feature type="compositionally biased region" description="Basic and acidic residues" evidence="1">
    <location>
        <begin position="202"/>
        <end position="216"/>
    </location>
</feature>
<keyword evidence="2" id="KW-0812">Transmembrane</keyword>
<feature type="transmembrane region" description="Helical" evidence="2">
    <location>
        <begin position="46"/>
        <end position="65"/>
    </location>
</feature>
<keyword evidence="2" id="KW-0472">Membrane</keyword>